<evidence type="ECO:0000313" key="2">
    <source>
        <dbReference type="EMBL" id="MCS4558950.1"/>
    </source>
</evidence>
<gene>
    <name evidence="2" type="ORF">L9G74_21255</name>
</gene>
<reference evidence="3" key="2">
    <citation type="submission" date="2023-07" db="EMBL/GenBank/DDBJ databases">
        <title>Shewanella mangrovi sp. nov., an acetaldehyde- degrading bacterium isolated from mangrove sediment.</title>
        <authorList>
            <person name="Liu Y."/>
        </authorList>
    </citation>
    <scope>NUCLEOTIDE SEQUENCE [LARGE SCALE GENOMIC DNA]</scope>
    <source>
        <strain evidence="3">C32</strain>
    </source>
</reference>
<dbReference type="InterPro" id="IPR000717">
    <property type="entry name" value="PCI_dom"/>
</dbReference>
<feature type="domain" description="PCI" evidence="1">
    <location>
        <begin position="1"/>
        <end position="85"/>
    </location>
</feature>
<keyword evidence="3" id="KW-1185">Reference proteome</keyword>
<organism evidence="2 3">
    <name type="scientific">Shewanella electrica</name>
    <dbReference type="NCBI Taxonomy" id="515560"/>
    <lineage>
        <taxon>Bacteria</taxon>
        <taxon>Pseudomonadati</taxon>
        <taxon>Pseudomonadota</taxon>
        <taxon>Gammaproteobacteria</taxon>
        <taxon>Alteromonadales</taxon>
        <taxon>Shewanellaceae</taxon>
        <taxon>Shewanella</taxon>
    </lineage>
</organism>
<feature type="non-terminal residue" evidence="2">
    <location>
        <position position="85"/>
    </location>
</feature>
<proteinExistence type="predicted"/>
<dbReference type="PANTHER" id="PTHR14005:SF0">
    <property type="entry name" value="EUKARYOTIC TRANSLATION INITIATION FACTOR 3 SUBUNIT A"/>
    <property type="match status" value="1"/>
</dbReference>
<accession>A0ABT2FRK5</accession>
<evidence type="ECO:0000259" key="1">
    <source>
        <dbReference type="PROSITE" id="PS50250"/>
    </source>
</evidence>
<protein>
    <submittedName>
        <fullName evidence="2">PCI domain-containing protein</fullName>
    </submittedName>
</protein>
<name>A0ABT2FRK5_9GAMM</name>
<evidence type="ECO:0000313" key="3">
    <source>
        <dbReference type="Proteomes" id="UP001201549"/>
    </source>
</evidence>
<dbReference type="PROSITE" id="PS50250">
    <property type="entry name" value="PCI"/>
    <property type="match status" value="1"/>
</dbReference>
<dbReference type="PANTHER" id="PTHR14005">
    <property type="entry name" value="EUKARYOTIC TRANSLATION INITIATION FACTOR 3, THETA SUBUNIT"/>
    <property type="match status" value="1"/>
</dbReference>
<dbReference type="EMBL" id="JAKOGG010000471">
    <property type="protein sequence ID" value="MCS4558950.1"/>
    <property type="molecule type" value="Genomic_DNA"/>
</dbReference>
<reference evidence="2 3" key="1">
    <citation type="submission" date="2022-02" db="EMBL/GenBank/DDBJ databases">
        <authorList>
            <person name="Zhuang L."/>
        </authorList>
    </citation>
    <scope>NUCLEOTIDE SEQUENCE [LARGE SCALE GENOMIC DNA]</scope>
    <source>
        <strain evidence="2 3">C32</strain>
    </source>
</reference>
<dbReference type="Proteomes" id="UP001201549">
    <property type="component" value="Unassembled WGS sequence"/>
</dbReference>
<dbReference type="Pfam" id="PF01399">
    <property type="entry name" value="PCI"/>
    <property type="match status" value="1"/>
</dbReference>
<sequence>LSKISKIGGKLSSAPLVPEVFLSQYLPALEKLTTLRVLQQASQIFQSVKIDMLSRMIPFFDFSVVEKISVDAVKHNFVAMKVNHL</sequence>
<dbReference type="InterPro" id="IPR027512">
    <property type="entry name" value="EIF3A"/>
</dbReference>
<feature type="non-terminal residue" evidence="2">
    <location>
        <position position="1"/>
    </location>
</feature>
<dbReference type="Gene3D" id="1.25.40.860">
    <property type="match status" value="1"/>
</dbReference>
<comment type="caution">
    <text evidence="2">The sequence shown here is derived from an EMBL/GenBank/DDBJ whole genome shotgun (WGS) entry which is preliminary data.</text>
</comment>